<dbReference type="GO" id="GO:0004357">
    <property type="term" value="F:glutamate-cysteine ligase activity"/>
    <property type="evidence" value="ECO:0007669"/>
    <property type="project" value="UniProtKB-UniRule"/>
</dbReference>
<evidence type="ECO:0000313" key="9">
    <source>
        <dbReference type="Proteomes" id="UP000542742"/>
    </source>
</evidence>
<gene>
    <name evidence="5" type="primary">egtA</name>
    <name evidence="8" type="ORF">BKA14_001340</name>
</gene>
<evidence type="ECO:0000256" key="5">
    <source>
        <dbReference type="HAMAP-Rule" id="MF_02034"/>
    </source>
</evidence>
<evidence type="ECO:0000256" key="3">
    <source>
        <dbReference type="ARBA" id="ARBA00022840"/>
    </source>
</evidence>
<evidence type="ECO:0000256" key="2">
    <source>
        <dbReference type="ARBA" id="ARBA00022741"/>
    </source>
</evidence>
<evidence type="ECO:0000256" key="7">
    <source>
        <dbReference type="SAM" id="MobiDB-lite"/>
    </source>
</evidence>
<sequence length="404" mass="42693">MTKSVRLLTDGEATAAVLRTQSEVEARIRAICFKTGPPALMGAELEWTLHHTVAPSAPLTAGKLRQALGPHTPVTLKPPGDLSPPQPLPAGSTVTVEPGGQVEISSAPAATLADLHAAVSADTAHLTALLGSAGLTLGRHGIDPHRAPRRLVHTPRYDAMEQSFDARGPDGRVMMNSTAGLQACLDAGHEADLALRWATVSALGPPLLAAFANSRRHAGRDTGFASARMATWWAMDPRLTHPVGVSDDPAGDWVRYALAAPLTCVRRDGGCWATPPGTTLGDWARGALPLPLTTDDVDYHLTTLFPPVRPHGYLEVRYLDAQPAGDWFAPVAVLATLLADPATTAAALDLAQPVADRWEAAYRCGLQDAALRRAATAVLDLAARRLEPGPLQAGVLDSIERKLR</sequence>
<comment type="catalytic activity">
    <reaction evidence="4 5 6">
        <text>L-cysteine + L-glutamate + ATP = gamma-L-glutamyl-L-cysteine + ADP + phosphate + H(+)</text>
        <dbReference type="Rhea" id="RHEA:13285"/>
        <dbReference type="ChEBI" id="CHEBI:15378"/>
        <dbReference type="ChEBI" id="CHEBI:29985"/>
        <dbReference type="ChEBI" id="CHEBI:30616"/>
        <dbReference type="ChEBI" id="CHEBI:35235"/>
        <dbReference type="ChEBI" id="CHEBI:43474"/>
        <dbReference type="ChEBI" id="CHEBI:58173"/>
        <dbReference type="ChEBI" id="CHEBI:456216"/>
        <dbReference type="EC" id="6.3.2.2"/>
    </reaction>
</comment>
<keyword evidence="9" id="KW-1185">Reference proteome</keyword>
<dbReference type="InterPro" id="IPR017809">
    <property type="entry name" value="EgtA_Actinobacteria"/>
</dbReference>
<dbReference type="PANTHER" id="PTHR34378">
    <property type="entry name" value="GLUTAMATE--CYSTEINE LIGASE, CHLOROPLASTIC"/>
    <property type="match status" value="1"/>
</dbReference>
<dbReference type="AlphaFoldDB" id="A0A7W7G030"/>
<dbReference type="Pfam" id="PF04107">
    <property type="entry name" value="GCS2"/>
    <property type="match status" value="1"/>
</dbReference>
<comment type="function">
    <text evidence="5">Catalyzes the synthesis of gamma-glutamylcysteine (gamma-GC). This compound is used as substrate for the biosynthesis of the low-molecular thiol compound ergothioneine.</text>
</comment>
<keyword evidence="1 5" id="KW-0436">Ligase</keyword>
<dbReference type="PANTHER" id="PTHR34378:SF1">
    <property type="entry name" value="GLUTAMATE--CYSTEINE LIGASE, CHLOROPLASTIC"/>
    <property type="match status" value="1"/>
</dbReference>
<dbReference type="HAMAP" id="MF_02034">
    <property type="entry name" value="EgtA"/>
    <property type="match status" value="1"/>
</dbReference>
<protein>
    <recommendedName>
        <fullName evidence="5">Glutamate--cysteine ligase EgtA</fullName>
        <ecNumber evidence="5">6.3.2.2</ecNumber>
    </recommendedName>
    <alternativeName>
        <fullName evidence="5">Gamma-glutamylcysteine synthase</fullName>
        <shortName evidence="5">GCS</shortName>
        <shortName evidence="5">Gamma-ECS</shortName>
    </alternativeName>
</protein>
<dbReference type="NCBIfam" id="TIGR03444">
    <property type="entry name" value="EgtA_Cys_ligase"/>
    <property type="match status" value="1"/>
</dbReference>
<dbReference type="GO" id="GO:0052699">
    <property type="term" value="P:ergothioneine biosynthetic process"/>
    <property type="evidence" value="ECO:0007669"/>
    <property type="project" value="UniProtKB-UniRule"/>
</dbReference>
<dbReference type="EC" id="6.3.2.2" evidence="5"/>
<name>A0A7W7G030_9ACTN</name>
<keyword evidence="3 5" id="KW-0067">ATP-binding</keyword>
<reference evidence="8 9" key="1">
    <citation type="submission" date="2020-08" db="EMBL/GenBank/DDBJ databases">
        <title>Sequencing the genomes of 1000 actinobacteria strains.</title>
        <authorList>
            <person name="Klenk H.-P."/>
        </authorList>
    </citation>
    <scope>NUCLEOTIDE SEQUENCE [LARGE SCALE GENOMIC DNA]</scope>
    <source>
        <strain evidence="8 9">DSM 45518</strain>
    </source>
</reference>
<dbReference type="GO" id="GO:0006750">
    <property type="term" value="P:glutathione biosynthetic process"/>
    <property type="evidence" value="ECO:0007669"/>
    <property type="project" value="UniProtKB-UniRule"/>
</dbReference>
<comment type="caution">
    <text evidence="8">The sequence shown here is derived from an EMBL/GenBank/DDBJ whole genome shotgun (WGS) entry which is preliminary data.</text>
</comment>
<dbReference type="InterPro" id="IPR035434">
    <property type="entry name" value="GCL_bact_plant"/>
</dbReference>
<feature type="region of interest" description="Disordered" evidence="7">
    <location>
        <begin position="69"/>
        <end position="93"/>
    </location>
</feature>
<evidence type="ECO:0000313" key="8">
    <source>
        <dbReference type="EMBL" id="MBB4691192.1"/>
    </source>
</evidence>
<organism evidence="8 9">
    <name type="scientific">Paractinoplanes abujensis</name>
    <dbReference type="NCBI Taxonomy" id="882441"/>
    <lineage>
        <taxon>Bacteria</taxon>
        <taxon>Bacillati</taxon>
        <taxon>Actinomycetota</taxon>
        <taxon>Actinomycetes</taxon>
        <taxon>Micromonosporales</taxon>
        <taxon>Micromonosporaceae</taxon>
        <taxon>Paractinoplanes</taxon>
    </lineage>
</organism>
<evidence type="ECO:0000256" key="1">
    <source>
        <dbReference type="ARBA" id="ARBA00022598"/>
    </source>
</evidence>
<dbReference type="InterPro" id="IPR006336">
    <property type="entry name" value="GCS2"/>
</dbReference>
<dbReference type="RefSeq" id="WP_184950042.1">
    <property type="nucleotide sequence ID" value="NZ_BOMC01000006.1"/>
</dbReference>
<evidence type="ECO:0000256" key="6">
    <source>
        <dbReference type="PIRNR" id="PIRNR017901"/>
    </source>
</evidence>
<comment type="pathway">
    <text evidence="5">Amino-acid biosynthesis; ergothioneine biosynthesis.</text>
</comment>
<dbReference type="GO" id="GO:0005524">
    <property type="term" value="F:ATP binding"/>
    <property type="evidence" value="ECO:0007669"/>
    <property type="project" value="UniProtKB-UniRule"/>
</dbReference>
<dbReference type="PIRSF" id="PIRSF017901">
    <property type="entry name" value="GCL"/>
    <property type="match status" value="1"/>
</dbReference>
<dbReference type="UniPathway" id="UPA01014"/>
<comment type="similarity">
    <text evidence="5 6">Belongs to the glutamate--cysteine ligase type 2 family. EgtA subfamily.</text>
</comment>
<accession>A0A7W7G030</accession>
<evidence type="ECO:0000256" key="4">
    <source>
        <dbReference type="ARBA" id="ARBA00048819"/>
    </source>
</evidence>
<keyword evidence="2 5" id="KW-0547">Nucleotide-binding</keyword>
<dbReference type="SUPFAM" id="SSF55931">
    <property type="entry name" value="Glutamine synthetase/guanido kinase"/>
    <property type="match status" value="1"/>
</dbReference>
<proteinExistence type="inferred from homology"/>
<dbReference type="InterPro" id="IPR014746">
    <property type="entry name" value="Gln_synth/guanido_kin_cat_dom"/>
</dbReference>
<dbReference type="Proteomes" id="UP000542742">
    <property type="component" value="Unassembled WGS sequence"/>
</dbReference>
<dbReference type="EMBL" id="JACHMF010000001">
    <property type="protein sequence ID" value="MBB4691192.1"/>
    <property type="molecule type" value="Genomic_DNA"/>
</dbReference>
<dbReference type="Gene3D" id="3.30.590.20">
    <property type="match status" value="1"/>
</dbReference>